<dbReference type="InterPro" id="IPR002883">
    <property type="entry name" value="CBM10/Dockerin_dom"/>
</dbReference>
<protein>
    <recommendedName>
        <fullName evidence="4">CBM10 domain-containing protein</fullName>
    </recommendedName>
</protein>
<dbReference type="Gene3D" id="3.90.1220.10">
    <property type="entry name" value="Cellulose docking domain, dockering"/>
    <property type="match status" value="2"/>
</dbReference>
<accession>A0A1Y2CDL2</accession>
<name>A0A1Y2CDL2_9FUNG</name>
<feature type="domain" description="CBM10" evidence="4">
    <location>
        <begin position="35"/>
        <end position="75"/>
    </location>
</feature>
<evidence type="ECO:0000313" key="5">
    <source>
        <dbReference type="EMBL" id="ORY44977.1"/>
    </source>
</evidence>
<evidence type="ECO:0000313" key="6">
    <source>
        <dbReference type="Proteomes" id="UP000193920"/>
    </source>
</evidence>
<feature type="domain" description="CBM10" evidence="4">
    <location>
        <begin position="1"/>
        <end position="32"/>
    </location>
</feature>
<dbReference type="Pfam" id="PF02013">
    <property type="entry name" value="CBM_10"/>
    <property type="match status" value="2"/>
</dbReference>
<keyword evidence="3" id="KW-0378">Hydrolase</keyword>
<dbReference type="PROSITE" id="PS51763">
    <property type="entry name" value="CBM10"/>
    <property type="match status" value="2"/>
</dbReference>
<evidence type="ECO:0000256" key="2">
    <source>
        <dbReference type="ARBA" id="ARBA00022737"/>
    </source>
</evidence>
<dbReference type="SUPFAM" id="SSF64571">
    <property type="entry name" value="Cellulose docking domain, dockering"/>
    <property type="match status" value="2"/>
</dbReference>
<organism evidence="5 6">
    <name type="scientific">Neocallimastix californiae</name>
    <dbReference type="NCBI Taxonomy" id="1754190"/>
    <lineage>
        <taxon>Eukaryota</taxon>
        <taxon>Fungi</taxon>
        <taxon>Fungi incertae sedis</taxon>
        <taxon>Chytridiomycota</taxon>
        <taxon>Chytridiomycota incertae sedis</taxon>
        <taxon>Neocallimastigomycetes</taxon>
        <taxon>Neocallimastigales</taxon>
        <taxon>Neocallimastigaceae</taxon>
        <taxon>Neocallimastix</taxon>
    </lineage>
</organism>
<dbReference type="GO" id="GO:0016787">
    <property type="term" value="F:hydrolase activity"/>
    <property type="evidence" value="ECO:0007669"/>
    <property type="project" value="UniProtKB-KW"/>
</dbReference>
<keyword evidence="6" id="KW-1185">Reference proteome</keyword>
<comment type="caution">
    <text evidence="5">The sequence shown here is derived from an EMBL/GenBank/DDBJ whole genome shotgun (WGS) entry which is preliminary data.</text>
</comment>
<proteinExistence type="predicted"/>
<evidence type="ECO:0000256" key="1">
    <source>
        <dbReference type="ARBA" id="ARBA00022729"/>
    </source>
</evidence>
<dbReference type="InterPro" id="IPR009034">
    <property type="entry name" value="Dockerin_dom_fun_sf"/>
</dbReference>
<keyword evidence="1" id="KW-0732">Signal</keyword>
<gene>
    <name evidence="5" type="ORF">LY90DRAFT_416814</name>
</gene>
<sequence length="92" mass="10493">MFPCCSNQNIKVKYVDNIGNWGIENGELCGIGYERCSFSVLDNPYPCCSSVDLKVEEIDENDSWGIEDGEYCGIDEVIIESKYRIRNKNILQ</sequence>
<reference evidence="5 6" key="1">
    <citation type="submission" date="2016-08" db="EMBL/GenBank/DDBJ databases">
        <title>A Parts List for Fungal Cellulosomes Revealed by Comparative Genomics.</title>
        <authorList>
            <consortium name="DOE Joint Genome Institute"/>
            <person name="Haitjema C.H."/>
            <person name="Gilmore S.P."/>
            <person name="Henske J.K."/>
            <person name="Solomon K.V."/>
            <person name="De Groot R."/>
            <person name="Kuo A."/>
            <person name="Mondo S.J."/>
            <person name="Salamov A.A."/>
            <person name="Labutti K."/>
            <person name="Zhao Z."/>
            <person name="Chiniquy J."/>
            <person name="Barry K."/>
            <person name="Brewer H.M."/>
            <person name="Purvine S.O."/>
            <person name="Wright A.T."/>
            <person name="Boxma B."/>
            <person name="Van Alen T."/>
            <person name="Hackstein J.H."/>
            <person name="Baker S.E."/>
            <person name="Grigoriev I.V."/>
            <person name="O'Malley M.A."/>
        </authorList>
    </citation>
    <scope>NUCLEOTIDE SEQUENCE [LARGE SCALE GENOMIC DNA]</scope>
    <source>
        <strain evidence="5 6">G1</strain>
    </source>
</reference>
<evidence type="ECO:0000256" key="3">
    <source>
        <dbReference type="ARBA" id="ARBA00022801"/>
    </source>
</evidence>
<keyword evidence="2" id="KW-0677">Repeat</keyword>
<evidence type="ECO:0000259" key="4">
    <source>
        <dbReference type="PROSITE" id="PS51763"/>
    </source>
</evidence>
<dbReference type="EMBL" id="MCOG01000112">
    <property type="protein sequence ID" value="ORY44977.1"/>
    <property type="molecule type" value="Genomic_DNA"/>
</dbReference>
<dbReference type="AlphaFoldDB" id="A0A1Y2CDL2"/>
<dbReference type="Proteomes" id="UP000193920">
    <property type="component" value="Unassembled WGS sequence"/>
</dbReference>